<dbReference type="STRING" id="576137.A0A1L7XBG4"/>
<dbReference type="PROSITE" id="PS50800">
    <property type="entry name" value="SAP"/>
    <property type="match status" value="1"/>
</dbReference>
<evidence type="ECO:0000256" key="1">
    <source>
        <dbReference type="SAM" id="MobiDB-lite"/>
    </source>
</evidence>
<dbReference type="Gene3D" id="1.10.720.30">
    <property type="entry name" value="SAP domain"/>
    <property type="match status" value="1"/>
</dbReference>
<dbReference type="OrthoDB" id="3561261at2759"/>
<evidence type="ECO:0000313" key="3">
    <source>
        <dbReference type="EMBL" id="CZR62374.1"/>
    </source>
</evidence>
<feature type="region of interest" description="Disordered" evidence="1">
    <location>
        <begin position="372"/>
        <end position="414"/>
    </location>
</feature>
<dbReference type="PANTHER" id="PTHR35910:SF6">
    <property type="entry name" value="2EXR DOMAIN-CONTAINING PROTEIN"/>
    <property type="match status" value="1"/>
</dbReference>
<dbReference type="InterPro" id="IPR003034">
    <property type="entry name" value="SAP_dom"/>
</dbReference>
<feature type="domain" description="SAP" evidence="2">
    <location>
        <begin position="10"/>
        <end position="44"/>
    </location>
</feature>
<protein>
    <recommendedName>
        <fullName evidence="2">SAP domain-containing protein</fullName>
    </recommendedName>
</protein>
<dbReference type="InterPro" id="IPR045518">
    <property type="entry name" value="2EXR"/>
</dbReference>
<organism evidence="3 4">
    <name type="scientific">Phialocephala subalpina</name>
    <dbReference type="NCBI Taxonomy" id="576137"/>
    <lineage>
        <taxon>Eukaryota</taxon>
        <taxon>Fungi</taxon>
        <taxon>Dikarya</taxon>
        <taxon>Ascomycota</taxon>
        <taxon>Pezizomycotina</taxon>
        <taxon>Leotiomycetes</taxon>
        <taxon>Helotiales</taxon>
        <taxon>Mollisiaceae</taxon>
        <taxon>Phialocephala</taxon>
        <taxon>Phialocephala fortinii species complex</taxon>
    </lineage>
</organism>
<reference evidence="3 4" key="1">
    <citation type="submission" date="2016-03" db="EMBL/GenBank/DDBJ databases">
        <authorList>
            <person name="Ploux O."/>
        </authorList>
    </citation>
    <scope>NUCLEOTIDE SEQUENCE [LARGE SCALE GENOMIC DNA]</scope>
    <source>
        <strain evidence="3 4">UAMH 11012</strain>
    </source>
</reference>
<proteinExistence type="predicted"/>
<dbReference type="PANTHER" id="PTHR35910">
    <property type="entry name" value="2EXR DOMAIN-CONTAINING PROTEIN"/>
    <property type="match status" value="1"/>
</dbReference>
<dbReference type="Proteomes" id="UP000184330">
    <property type="component" value="Unassembled WGS sequence"/>
</dbReference>
<dbReference type="EMBL" id="FJOG01000020">
    <property type="protein sequence ID" value="CZR62374.1"/>
    <property type="molecule type" value="Genomic_DNA"/>
</dbReference>
<feature type="compositionally biased region" description="Polar residues" evidence="1">
    <location>
        <begin position="396"/>
        <end position="414"/>
    </location>
</feature>
<dbReference type="Pfam" id="PF20150">
    <property type="entry name" value="2EXR"/>
    <property type="match status" value="1"/>
</dbReference>
<accession>A0A1L7XBG4</accession>
<dbReference type="InterPro" id="IPR036361">
    <property type="entry name" value="SAP_dom_sf"/>
</dbReference>
<keyword evidence="4" id="KW-1185">Reference proteome</keyword>
<dbReference type="SUPFAM" id="SSF68906">
    <property type="entry name" value="SAP domain"/>
    <property type="match status" value="1"/>
</dbReference>
<evidence type="ECO:0000259" key="2">
    <source>
        <dbReference type="PROSITE" id="PS50800"/>
    </source>
</evidence>
<evidence type="ECO:0000313" key="4">
    <source>
        <dbReference type="Proteomes" id="UP000184330"/>
    </source>
</evidence>
<sequence>MEELAETKDWEPMKVGYLRNELKARNLSQKGLKETLLNRLKHTDGLPITCDGRKVYHESKAKVFQAAALEKVTVFPHFTRIPPEIREYIWEFSLPGPRVFKLPTSNGPICEHRLYFPKEGQPPNPAALSTCSESRFVALKRFKLCFGTTNIYADLSGGDMLYMSNPDITWKWTQTTKRAGQRRHSEPVKKVLCEDVVGDLDSVKHVILPATFWRRTSVPIMTTLADGTYTRNCLSKLKSLERVSLVIDPKFDTQRVFAGYCKHSDPFFQRPQLHLGTAPFEKDLESVLAQFDENSRRETFAEWKARRERVLGDTDAARFIAGFDLCHLSGDEIEKGLPDMRVVKLKHVPHMPRRVEEESRGYPLDWCCDGRDVQDHTSEDDTSEEEISKEEVSRTDQNQGRAPRTNSRYSLRRR</sequence>
<dbReference type="AlphaFoldDB" id="A0A1L7XBG4"/>
<name>A0A1L7XBG4_9HELO</name>
<gene>
    <name evidence="3" type="ORF">PAC_12271</name>
</gene>